<evidence type="ECO:0000256" key="2">
    <source>
        <dbReference type="ARBA" id="ARBA00023125"/>
    </source>
</evidence>
<keyword evidence="6" id="KW-1185">Reference proteome</keyword>
<protein>
    <submittedName>
        <fullName evidence="5">Helix-turn-helix domain-containing protein</fullName>
    </submittedName>
</protein>
<dbReference type="PROSITE" id="PS01124">
    <property type="entry name" value="HTH_ARAC_FAMILY_2"/>
    <property type="match status" value="1"/>
</dbReference>
<organism evidence="5 6">
    <name type="scientific">Olivibacter jilunii</name>
    <dbReference type="NCBI Taxonomy" id="985016"/>
    <lineage>
        <taxon>Bacteria</taxon>
        <taxon>Pseudomonadati</taxon>
        <taxon>Bacteroidota</taxon>
        <taxon>Sphingobacteriia</taxon>
        <taxon>Sphingobacteriales</taxon>
        <taxon>Sphingobacteriaceae</taxon>
        <taxon>Olivibacter</taxon>
    </lineage>
</organism>
<dbReference type="InterPro" id="IPR009057">
    <property type="entry name" value="Homeodomain-like_sf"/>
</dbReference>
<reference evidence="6" key="1">
    <citation type="journal article" date="2019" name="Int. J. Syst. Evol. Microbiol.">
        <title>The Global Catalogue of Microorganisms (GCM) 10K type strain sequencing project: providing services to taxonomists for standard genome sequencing and annotation.</title>
        <authorList>
            <consortium name="The Broad Institute Genomics Platform"/>
            <consortium name="The Broad Institute Genome Sequencing Center for Infectious Disease"/>
            <person name="Wu L."/>
            <person name="Ma J."/>
        </authorList>
    </citation>
    <scope>NUCLEOTIDE SEQUENCE [LARGE SCALE GENOMIC DNA]</scope>
    <source>
        <strain evidence="6">KCTC 23098</strain>
    </source>
</reference>
<dbReference type="RefSeq" id="WP_377611591.1">
    <property type="nucleotide sequence ID" value="NZ_JBHUPA010000007.1"/>
</dbReference>
<dbReference type="InterPro" id="IPR020449">
    <property type="entry name" value="Tscrpt_reg_AraC-type_HTH"/>
</dbReference>
<dbReference type="SUPFAM" id="SSF46689">
    <property type="entry name" value="Homeodomain-like"/>
    <property type="match status" value="1"/>
</dbReference>
<proteinExistence type="predicted"/>
<dbReference type="PRINTS" id="PR00032">
    <property type="entry name" value="HTHARAC"/>
</dbReference>
<name>A0ABW6B2K0_9SPHI</name>
<dbReference type="Pfam" id="PF00165">
    <property type="entry name" value="HTH_AraC"/>
    <property type="match status" value="1"/>
</dbReference>
<accession>A0ABW6B2K0</accession>
<dbReference type="InterPro" id="IPR018060">
    <property type="entry name" value="HTH_AraC"/>
</dbReference>
<sequence>MAEVIFRVGIQTQSYFTKAFKNEFGKTPTQYLKDLEKK</sequence>
<dbReference type="Gene3D" id="1.10.10.60">
    <property type="entry name" value="Homeodomain-like"/>
    <property type="match status" value="1"/>
</dbReference>
<gene>
    <name evidence="5" type="ORF">ACFS6J_12835</name>
</gene>
<keyword evidence="1" id="KW-0805">Transcription regulation</keyword>
<keyword evidence="2" id="KW-0238">DNA-binding</keyword>
<evidence type="ECO:0000259" key="4">
    <source>
        <dbReference type="PROSITE" id="PS01124"/>
    </source>
</evidence>
<evidence type="ECO:0000313" key="6">
    <source>
        <dbReference type="Proteomes" id="UP001597560"/>
    </source>
</evidence>
<evidence type="ECO:0000256" key="1">
    <source>
        <dbReference type="ARBA" id="ARBA00023015"/>
    </source>
</evidence>
<keyword evidence="3" id="KW-0804">Transcription</keyword>
<dbReference type="EMBL" id="JBHUPA010000007">
    <property type="protein sequence ID" value="MFD2962679.1"/>
    <property type="molecule type" value="Genomic_DNA"/>
</dbReference>
<evidence type="ECO:0000256" key="3">
    <source>
        <dbReference type="ARBA" id="ARBA00023163"/>
    </source>
</evidence>
<comment type="caution">
    <text evidence="5">The sequence shown here is derived from an EMBL/GenBank/DDBJ whole genome shotgun (WGS) entry which is preliminary data.</text>
</comment>
<evidence type="ECO:0000313" key="5">
    <source>
        <dbReference type="EMBL" id="MFD2962679.1"/>
    </source>
</evidence>
<dbReference type="Proteomes" id="UP001597560">
    <property type="component" value="Unassembled WGS sequence"/>
</dbReference>
<feature type="domain" description="HTH araC/xylS-type" evidence="4">
    <location>
        <begin position="1"/>
        <end position="34"/>
    </location>
</feature>